<gene>
    <name evidence="2" type="ORF">TSIB3V08_LOCUS5339</name>
</gene>
<dbReference type="AlphaFoldDB" id="A0A7R9AV58"/>
<protein>
    <submittedName>
        <fullName evidence="2">Uncharacterized protein</fullName>
    </submittedName>
</protein>
<evidence type="ECO:0000313" key="2">
    <source>
        <dbReference type="EMBL" id="CAD7261194.1"/>
    </source>
</evidence>
<proteinExistence type="predicted"/>
<accession>A0A7R9AV58</accession>
<evidence type="ECO:0000256" key="1">
    <source>
        <dbReference type="SAM" id="SignalP"/>
    </source>
</evidence>
<sequence length="162" mass="17358">MVFPHNTCLVFACVFVSGFASMVCVRAMVPESSVEPKVEEPLENGLDDERHDISALSVGDITIDSVKDHLITSVSEDSRMSEVKTEKVELTSRTTETQSVVVKTTVISSSETTVVNSTSAGDSESCFLSLSSCTISLFSPSVALSFTCDVCLSAILGRFMVL</sequence>
<keyword evidence="1" id="KW-0732">Signal</keyword>
<organism evidence="2">
    <name type="scientific">Timema shepardi</name>
    <name type="common">Walking stick</name>
    <dbReference type="NCBI Taxonomy" id="629360"/>
    <lineage>
        <taxon>Eukaryota</taxon>
        <taxon>Metazoa</taxon>
        <taxon>Ecdysozoa</taxon>
        <taxon>Arthropoda</taxon>
        <taxon>Hexapoda</taxon>
        <taxon>Insecta</taxon>
        <taxon>Pterygota</taxon>
        <taxon>Neoptera</taxon>
        <taxon>Polyneoptera</taxon>
        <taxon>Phasmatodea</taxon>
        <taxon>Timematodea</taxon>
        <taxon>Timematoidea</taxon>
        <taxon>Timematidae</taxon>
        <taxon>Timema</taxon>
    </lineage>
</organism>
<dbReference type="EMBL" id="OC002055">
    <property type="protein sequence ID" value="CAD7261194.1"/>
    <property type="molecule type" value="Genomic_DNA"/>
</dbReference>
<feature type="chain" id="PRO_5030581284" evidence="1">
    <location>
        <begin position="28"/>
        <end position="162"/>
    </location>
</feature>
<reference evidence="2" key="1">
    <citation type="submission" date="2020-11" db="EMBL/GenBank/DDBJ databases">
        <authorList>
            <person name="Tran Van P."/>
        </authorList>
    </citation>
    <scope>NUCLEOTIDE SEQUENCE</scope>
</reference>
<feature type="signal peptide" evidence="1">
    <location>
        <begin position="1"/>
        <end position="27"/>
    </location>
</feature>
<name>A0A7R9AV58_TIMSH</name>